<dbReference type="PROSITE" id="PS50994">
    <property type="entry name" value="INTEGRASE"/>
    <property type="match status" value="1"/>
</dbReference>
<dbReference type="Pfam" id="PF07727">
    <property type="entry name" value="RVT_2"/>
    <property type="match status" value="2"/>
</dbReference>
<evidence type="ECO:0000313" key="3">
    <source>
        <dbReference type="EMBL" id="WVZ92574.1"/>
    </source>
</evidence>
<feature type="domain" description="Integrase catalytic" evidence="2">
    <location>
        <begin position="1"/>
        <end position="70"/>
    </location>
</feature>
<dbReference type="GO" id="GO:0003676">
    <property type="term" value="F:nucleic acid binding"/>
    <property type="evidence" value="ECO:0007669"/>
    <property type="project" value="InterPro"/>
</dbReference>
<dbReference type="InterPro" id="IPR057670">
    <property type="entry name" value="SH3_retrovirus"/>
</dbReference>
<accession>A0AAQ3UNL4</accession>
<feature type="compositionally biased region" description="Pro residues" evidence="1">
    <location>
        <begin position="168"/>
        <end position="180"/>
    </location>
</feature>
<name>A0AAQ3UNL4_PASNO</name>
<keyword evidence="4" id="KW-1185">Reference proteome</keyword>
<evidence type="ECO:0000313" key="4">
    <source>
        <dbReference type="Proteomes" id="UP001341281"/>
    </source>
</evidence>
<feature type="region of interest" description="Disordered" evidence="1">
    <location>
        <begin position="168"/>
        <end position="279"/>
    </location>
</feature>
<proteinExistence type="predicted"/>
<dbReference type="CDD" id="cd09272">
    <property type="entry name" value="RNase_HI_RT_Ty1"/>
    <property type="match status" value="1"/>
</dbReference>
<dbReference type="InterPro" id="IPR012337">
    <property type="entry name" value="RNaseH-like_sf"/>
</dbReference>
<dbReference type="InterPro" id="IPR001584">
    <property type="entry name" value="Integrase_cat-core"/>
</dbReference>
<dbReference type="Proteomes" id="UP001341281">
    <property type="component" value="Chromosome 09"/>
</dbReference>
<evidence type="ECO:0000259" key="2">
    <source>
        <dbReference type="PROSITE" id="PS50994"/>
    </source>
</evidence>
<organism evidence="3 4">
    <name type="scientific">Paspalum notatum var. saurae</name>
    <dbReference type="NCBI Taxonomy" id="547442"/>
    <lineage>
        <taxon>Eukaryota</taxon>
        <taxon>Viridiplantae</taxon>
        <taxon>Streptophyta</taxon>
        <taxon>Embryophyta</taxon>
        <taxon>Tracheophyta</taxon>
        <taxon>Spermatophyta</taxon>
        <taxon>Magnoliopsida</taxon>
        <taxon>Liliopsida</taxon>
        <taxon>Poales</taxon>
        <taxon>Poaceae</taxon>
        <taxon>PACMAD clade</taxon>
        <taxon>Panicoideae</taxon>
        <taxon>Andropogonodae</taxon>
        <taxon>Paspaleae</taxon>
        <taxon>Paspalinae</taxon>
        <taxon>Paspalum</taxon>
    </lineage>
</organism>
<reference evidence="3 4" key="1">
    <citation type="submission" date="2024-02" db="EMBL/GenBank/DDBJ databases">
        <title>High-quality chromosome-scale genome assembly of Pensacola bahiagrass (Paspalum notatum Flugge var. saurae).</title>
        <authorList>
            <person name="Vega J.M."/>
            <person name="Podio M."/>
            <person name="Orjuela J."/>
            <person name="Siena L.A."/>
            <person name="Pessino S.C."/>
            <person name="Combes M.C."/>
            <person name="Mariac C."/>
            <person name="Albertini E."/>
            <person name="Pupilli F."/>
            <person name="Ortiz J.P.A."/>
            <person name="Leblanc O."/>
        </authorList>
    </citation>
    <scope>NUCLEOTIDE SEQUENCE [LARGE SCALE GENOMIC DNA]</scope>
    <source>
        <strain evidence="3">R1</strain>
        <tissue evidence="3">Leaf</tissue>
    </source>
</reference>
<feature type="compositionally biased region" description="Low complexity" evidence="1">
    <location>
        <begin position="245"/>
        <end position="279"/>
    </location>
</feature>
<dbReference type="PANTHER" id="PTHR11439">
    <property type="entry name" value="GAG-POL-RELATED RETROTRANSPOSON"/>
    <property type="match status" value="1"/>
</dbReference>
<gene>
    <name evidence="3" type="ORF">U9M48_038625</name>
</gene>
<feature type="compositionally biased region" description="Gly residues" evidence="1">
    <location>
        <begin position="183"/>
        <end position="192"/>
    </location>
</feature>
<dbReference type="InterPro" id="IPR013103">
    <property type="entry name" value="RVT_2"/>
</dbReference>
<dbReference type="Gene3D" id="3.30.420.10">
    <property type="entry name" value="Ribonuclease H-like superfamily/Ribonuclease H"/>
    <property type="match status" value="1"/>
</dbReference>
<feature type="compositionally biased region" description="Low complexity" evidence="1">
    <location>
        <begin position="193"/>
        <end position="213"/>
    </location>
</feature>
<dbReference type="Pfam" id="PF25597">
    <property type="entry name" value="SH3_retrovirus"/>
    <property type="match status" value="1"/>
</dbReference>
<dbReference type="SUPFAM" id="SSF56672">
    <property type="entry name" value="DNA/RNA polymerases"/>
    <property type="match status" value="1"/>
</dbReference>
<dbReference type="AlphaFoldDB" id="A0AAQ3UNL4"/>
<evidence type="ECO:0000256" key="1">
    <source>
        <dbReference type="SAM" id="MobiDB-lite"/>
    </source>
</evidence>
<dbReference type="InterPro" id="IPR036397">
    <property type="entry name" value="RNaseH_sf"/>
</dbReference>
<dbReference type="EMBL" id="CP144753">
    <property type="protein sequence ID" value="WVZ92574.1"/>
    <property type="molecule type" value="Genomic_DNA"/>
</dbReference>
<dbReference type="GO" id="GO:0015074">
    <property type="term" value="P:DNA integration"/>
    <property type="evidence" value="ECO:0007669"/>
    <property type="project" value="InterPro"/>
</dbReference>
<dbReference type="PANTHER" id="PTHR11439:SF524">
    <property type="entry name" value="RNA-DIRECTED DNA POLYMERASE, PROTEIN KINASE RLK-PELLE-DLSV FAMILY"/>
    <property type="match status" value="1"/>
</dbReference>
<sequence length="802" mass="86593">MSCPYTSQQNGKAESVLCTLNNIVRSLLFQGHLPPPYWVEALHAATYLLNRHPTKTLHFLTPHQALYGRPPTYNHLRVFGCRCYPNTAATAPHKLAPRSTLCVFLGYSPHHKGYRCLDVTTNRIIISRHVVFDESSFPFVEASTLSISTNLDFLDEFLYQDAVSVTPPPDGFRARPPPSVGPAGTGPGGVEPGGARPPIAGPPSAGAAARPGIAGPPPAGTGDVGTSDDGAGALTRSSPSAGVESTGSPSAGSSGPASGAGSHSPGAAATPGLQQRSPDPWCWVVPPDVVCGRSARLSRDVSVPQRIPAGAVPVPPVVNTHGMRTRAKDGFRQPRLNLQAIALSPVPSSYRHALDDPHWRAAMEDEFQALVANNTWTLIQGALGPSRLHPRPGVDYDETFIPVVKPATIRTVLSLAISDDWPVHQLDVSNAFLHGTLTETVYCSRAGFVDNSRPDYVCRLNKSLYGLKQAPWAWYSCFAAHLRSLGFVEAKSDTSLFISPFPMKDLGPLQHFLGIAITRSSTAMLLSQSQYILDVLDRAGMTMCKPCSTPVDTQAKLAATGNPVADPTTYHSLVGALQYVTFTRPDVTYAVQQVCLYMHDPREPHLMAVKRILRYLRGTADLGLSIGRSPSSFLTVYTDADWAGCPDTRKSTSGYAVFLGDNLVSWSSKRQQTVSRSSAEAEYHAVANGVAEASWLRQLLQELHQPLQRATLMYCDNVSAVYLSTNPVQHQRTKHVEIDLHFVRERVAAGSVRVLHVPTTSQFADLFTKGLPTAIFQEFRSSMNVRPTDAPAAGGVSECLVC</sequence>
<dbReference type="SUPFAM" id="SSF53098">
    <property type="entry name" value="Ribonuclease H-like"/>
    <property type="match status" value="1"/>
</dbReference>
<protein>
    <recommendedName>
        <fullName evidence="2">Integrase catalytic domain-containing protein</fullName>
    </recommendedName>
</protein>
<dbReference type="InterPro" id="IPR043502">
    <property type="entry name" value="DNA/RNA_pol_sf"/>
</dbReference>